<comment type="catalytic activity">
    <reaction evidence="10">
        <text>N-terminal L-alanyl-L-prolyl-L-lysyl-[protein] + 3 S-adenosyl-L-methionine = N-terminal N,N,N-trimethyl-L-alanyl-L-prolyl-L-lysyl-[protein] + 3 S-adenosyl-L-homocysteine + 3 H(+)</text>
        <dbReference type="Rhea" id="RHEA:54712"/>
        <dbReference type="Rhea" id="RHEA-COMP:13785"/>
        <dbReference type="Rhea" id="RHEA-COMP:13971"/>
        <dbReference type="ChEBI" id="CHEBI:15378"/>
        <dbReference type="ChEBI" id="CHEBI:57856"/>
        <dbReference type="ChEBI" id="CHEBI:59789"/>
        <dbReference type="ChEBI" id="CHEBI:138057"/>
        <dbReference type="ChEBI" id="CHEBI:138315"/>
        <dbReference type="EC" id="2.1.1.244"/>
    </reaction>
</comment>
<feature type="binding site" evidence="11">
    <location>
        <position position="117"/>
    </location>
    <ligand>
        <name>S-adenosyl-L-methionine</name>
        <dbReference type="ChEBI" id="CHEBI:59789"/>
    </ligand>
</feature>
<evidence type="ECO:0000313" key="12">
    <source>
        <dbReference type="EMBL" id="KAK5575918.1"/>
    </source>
</evidence>
<dbReference type="GO" id="GO:0071885">
    <property type="term" value="F:N-terminal protein N-methyltransferase activity"/>
    <property type="evidence" value="ECO:0007669"/>
    <property type="project" value="UniProtKB-EC"/>
</dbReference>
<dbReference type="CDD" id="cd02440">
    <property type="entry name" value="AdoMet_MTases"/>
    <property type="match status" value="1"/>
</dbReference>
<evidence type="ECO:0000313" key="13">
    <source>
        <dbReference type="Proteomes" id="UP001344447"/>
    </source>
</evidence>
<evidence type="ECO:0000256" key="6">
    <source>
        <dbReference type="ARBA" id="ARBA00039449"/>
    </source>
</evidence>
<comment type="catalytic activity">
    <reaction evidence="8">
        <text>N-terminal L-seryl-L-prolyl-L-lysyl-[protein] + 3 S-adenosyl-L-methionine = N-terminal N,N,N-trimethyl-L-seryl-L-prolyl-L-lysyl-[protein] + 3 S-adenosyl-L-homocysteine + 3 H(+)</text>
        <dbReference type="Rhea" id="RHEA:54724"/>
        <dbReference type="Rhea" id="RHEA-COMP:13789"/>
        <dbReference type="Rhea" id="RHEA-COMP:13973"/>
        <dbReference type="ChEBI" id="CHEBI:15378"/>
        <dbReference type="ChEBI" id="CHEBI:57856"/>
        <dbReference type="ChEBI" id="CHEBI:59789"/>
        <dbReference type="ChEBI" id="CHEBI:138061"/>
        <dbReference type="ChEBI" id="CHEBI:138317"/>
        <dbReference type="EC" id="2.1.1.244"/>
    </reaction>
</comment>
<evidence type="ECO:0000256" key="7">
    <source>
        <dbReference type="ARBA" id="ARBA00043129"/>
    </source>
</evidence>
<evidence type="ECO:0000256" key="11">
    <source>
        <dbReference type="PIRSR" id="PIRSR016958-1"/>
    </source>
</evidence>
<comment type="catalytic activity">
    <reaction evidence="9">
        <text>N-terminal L-prolyl-L-prolyl-L-lysyl-[protein] + 2 S-adenosyl-L-methionine = N-terminal N,N-dimethyl-L-prolyl-L-prolyl-L-lysyl-[protein] + 2 S-adenosyl-L-homocysteine + 2 H(+)</text>
        <dbReference type="Rhea" id="RHEA:54736"/>
        <dbReference type="Rhea" id="RHEA-COMP:13787"/>
        <dbReference type="Rhea" id="RHEA-COMP:13974"/>
        <dbReference type="ChEBI" id="CHEBI:15378"/>
        <dbReference type="ChEBI" id="CHEBI:57856"/>
        <dbReference type="ChEBI" id="CHEBI:59789"/>
        <dbReference type="ChEBI" id="CHEBI:138059"/>
        <dbReference type="ChEBI" id="CHEBI:138318"/>
        <dbReference type="EC" id="2.1.1.244"/>
    </reaction>
</comment>
<comment type="similarity">
    <text evidence="1">Belongs to the methyltransferase superfamily. NTM1 family.</text>
</comment>
<sequence>MTIKNEEQNTNKLKYPKKLLSIGCDSDGNTYINIEDLWKKELEGKDSKMEDKWYKSADDYWKGVEATVDGMLGGLAQVSPIDVVASKLFIQDFIKGTDSRPPIDMNLALDCGAGIGRVTKDFLLPIGFKNVDLVEQNKLFLDKAKSEIFKDDSRVENYYAVGLQDFKFERKYDCIWIQWVIGHLHDLDFIEFLKKCMDSLTPNGIICIKDNCAKKTFVMDKEDNSVSRTEEHLKYLFDQAGCRLLKTMVQPNFPKELFPVLMFALERK</sequence>
<organism evidence="12 13">
    <name type="scientific">Dictyostelium firmibasis</name>
    <dbReference type="NCBI Taxonomy" id="79012"/>
    <lineage>
        <taxon>Eukaryota</taxon>
        <taxon>Amoebozoa</taxon>
        <taxon>Evosea</taxon>
        <taxon>Eumycetozoa</taxon>
        <taxon>Dictyostelia</taxon>
        <taxon>Dictyosteliales</taxon>
        <taxon>Dictyosteliaceae</taxon>
        <taxon>Dictyostelium</taxon>
    </lineage>
</organism>
<dbReference type="PIRSF" id="PIRSF016958">
    <property type="entry name" value="DUF858_MeTrfase_lik"/>
    <property type="match status" value="1"/>
</dbReference>
<evidence type="ECO:0000256" key="4">
    <source>
        <dbReference type="ARBA" id="ARBA00022691"/>
    </source>
</evidence>
<feature type="binding site" evidence="11">
    <location>
        <position position="178"/>
    </location>
    <ligand>
        <name>S-adenosyl-L-methionine</name>
        <dbReference type="ChEBI" id="CHEBI:59789"/>
    </ligand>
</feature>
<dbReference type="EC" id="2.1.1.244" evidence="5"/>
<feature type="binding site" evidence="11">
    <location>
        <begin position="163"/>
        <end position="164"/>
    </location>
    <ligand>
        <name>S-adenosyl-L-methionine</name>
        <dbReference type="ChEBI" id="CHEBI:59789"/>
    </ligand>
</feature>
<evidence type="ECO:0000256" key="2">
    <source>
        <dbReference type="ARBA" id="ARBA00022603"/>
    </source>
</evidence>
<evidence type="ECO:0000256" key="8">
    <source>
        <dbReference type="ARBA" id="ARBA00047306"/>
    </source>
</evidence>
<dbReference type="EMBL" id="JAVFKY010000005">
    <property type="protein sequence ID" value="KAK5575918.1"/>
    <property type="molecule type" value="Genomic_DNA"/>
</dbReference>
<dbReference type="InterPro" id="IPR008576">
    <property type="entry name" value="MeTrfase_NTM1"/>
</dbReference>
<evidence type="ECO:0000256" key="5">
    <source>
        <dbReference type="ARBA" id="ARBA00039112"/>
    </source>
</evidence>
<dbReference type="Gene3D" id="3.40.50.150">
    <property type="entry name" value="Vaccinia Virus protein VP39"/>
    <property type="match status" value="1"/>
</dbReference>
<comment type="caution">
    <text evidence="12">The sequence shown here is derived from an EMBL/GenBank/DDBJ whole genome shotgun (WGS) entry which is preliminary data.</text>
</comment>
<dbReference type="Pfam" id="PF05891">
    <property type="entry name" value="Methyltransf_PK"/>
    <property type="match status" value="1"/>
</dbReference>
<dbReference type="PANTHER" id="PTHR12753">
    <property type="entry name" value="AD-003 - RELATED"/>
    <property type="match status" value="1"/>
</dbReference>
<dbReference type="FunFam" id="3.40.50.150:FF:000365">
    <property type="entry name" value="Unplaced genomic scaffold supercont1.14, whole genome shotgun sequence"/>
    <property type="match status" value="1"/>
</dbReference>
<keyword evidence="4 11" id="KW-0949">S-adenosyl-L-methionine</keyword>
<dbReference type="PANTHER" id="PTHR12753:SF0">
    <property type="entry name" value="ALPHA N-TERMINAL PROTEIN METHYLTRANSFERASE 1"/>
    <property type="match status" value="1"/>
</dbReference>
<dbReference type="AlphaFoldDB" id="A0AAN7TV20"/>
<protein>
    <recommendedName>
        <fullName evidence="6">Alpha N-terminal protein methyltransferase 1</fullName>
        <ecNumber evidence="5">2.1.1.244</ecNumber>
    </recommendedName>
    <alternativeName>
        <fullName evidence="7">X-Pro-Lys N-terminal protein methyltransferase 1</fullName>
    </alternativeName>
</protein>
<reference evidence="12 13" key="1">
    <citation type="submission" date="2023-11" db="EMBL/GenBank/DDBJ databases">
        <title>Dfirmibasis_genome.</title>
        <authorList>
            <person name="Edelbroek B."/>
            <person name="Kjellin J."/>
            <person name="Jerlstrom-Hultqvist J."/>
            <person name="Soderbom F."/>
        </authorList>
    </citation>
    <scope>NUCLEOTIDE SEQUENCE [LARGE SCALE GENOMIC DNA]</scope>
    <source>
        <strain evidence="12 13">TNS-C-14</strain>
    </source>
</reference>
<dbReference type="GO" id="GO:0032259">
    <property type="term" value="P:methylation"/>
    <property type="evidence" value="ECO:0007669"/>
    <property type="project" value="UniProtKB-KW"/>
</dbReference>
<evidence type="ECO:0000256" key="1">
    <source>
        <dbReference type="ARBA" id="ARBA00009059"/>
    </source>
</evidence>
<gene>
    <name evidence="12" type="ORF">RB653_007053</name>
</gene>
<feature type="binding site" evidence="11">
    <location>
        <position position="112"/>
    </location>
    <ligand>
        <name>S-adenosyl-L-methionine</name>
        <dbReference type="ChEBI" id="CHEBI:59789"/>
    </ligand>
</feature>
<evidence type="ECO:0000256" key="10">
    <source>
        <dbReference type="ARBA" id="ARBA00048167"/>
    </source>
</evidence>
<keyword evidence="13" id="KW-1185">Reference proteome</keyword>
<dbReference type="SUPFAM" id="SSF53335">
    <property type="entry name" value="S-adenosyl-L-methionine-dependent methyltransferases"/>
    <property type="match status" value="1"/>
</dbReference>
<accession>A0AAN7TV20</accession>
<proteinExistence type="inferred from homology"/>
<dbReference type="Proteomes" id="UP001344447">
    <property type="component" value="Unassembled WGS sequence"/>
</dbReference>
<keyword evidence="2" id="KW-0489">Methyltransferase</keyword>
<dbReference type="GO" id="GO:0005737">
    <property type="term" value="C:cytoplasm"/>
    <property type="evidence" value="ECO:0007669"/>
    <property type="project" value="TreeGrafter"/>
</dbReference>
<evidence type="ECO:0000256" key="3">
    <source>
        <dbReference type="ARBA" id="ARBA00022679"/>
    </source>
</evidence>
<evidence type="ECO:0000256" key="9">
    <source>
        <dbReference type="ARBA" id="ARBA00047885"/>
    </source>
</evidence>
<keyword evidence="3" id="KW-0808">Transferase</keyword>
<dbReference type="InterPro" id="IPR029063">
    <property type="entry name" value="SAM-dependent_MTases_sf"/>
</dbReference>
<name>A0AAN7TV20_9MYCE</name>